<evidence type="ECO:0000256" key="1">
    <source>
        <dbReference type="SAM" id="MobiDB-lite"/>
    </source>
</evidence>
<name>A0A7S2AZS2_9CHLO</name>
<feature type="region of interest" description="Disordered" evidence="1">
    <location>
        <begin position="94"/>
        <end position="129"/>
    </location>
</feature>
<accession>A0A7S2AZS2</accession>
<reference evidence="2" key="1">
    <citation type="submission" date="2021-01" db="EMBL/GenBank/DDBJ databases">
        <authorList>
            <person name="Corre E."/>
            <person name="Pelletier E."/>
            <person name="Niang G."/>
            <person name="Scheremetjew M."/>
            <person name="Finn R."/>
            <person name="Kale V."/>
            <person name="Holt S."/>
            <person name="Cochrane G."/>
            <person name="Meng A."/>
            <person name="Brown T."/>
            <person name="Cohen L."/>
        </authorList>
    </citation>
    <scope>NUCLEOTIDE SEQUENCE</scope>
    <source>
        <strain evidence="2">RCC733</strain>
    </source>
</reference>
<protein>
    <submittedName>
        <fullName evidence="2">Uncharacterized protein</fullName>
    </submittedName>
</protein>
<organism evidence="2">
    <name type="scientific">Pycnococcus provasolii</name>
    <dbReference type="NCBI Taxonomy" id="41880"/>
    <lineage>
        <taxon>Eukaryota</taxon>
        <taxon>Viridiplantae</taxon>
        <taxon>Chlorophyta</taxon>
        <taxon>Pseudoscourfieldiophyceae</taxon>
        <taxon>Pseudoscourfieldiales</taxon>
        <taxon>Pycnococcaceae</taxon>
        <taxon>Pycnococcus</taxon>
    </lineage>
</organism>
<dbReference type="EMBL" id="HBGR01008145">
    <property type="protein sequence ID" value="CAD9382088.1"/>
    <property type="molecule type" value="Transcribed_RNA"/>
</dbReference>
<proteinExistence type="predicted"/>
<evidence type="ECO:0000313" key="2">
    <source>
        <dbReference type="EMBL" id="CAD9382088.1"/>
    </source>
</evidence>
<dbReference type="AlphaFoldDB" id="A0A7S2AZS2"/>
<sequence>MKGRRADSHKYQFRRKAYYDMKEEGTLEEYERFWKKKVKDDKREIKKMVKRGASEKEIEARKWEGKTKLGPMAHAKGVFLRIVKMIQGPANFAKPIPNSKAAETSDRFSWVGDSWPPPRDPRVPGKGNW</sequence>
<gene>
    <name evidence="2" type="ORF">PPRO1471_LOCUS5422</name>
</gene>